<organism evidence="1 2">
    <name type="scientific">Lentzea albida</name>
    <dbReference type="NCBI Taxonomy" id="65499"/>
    <lineage>
        <taxon>Bacteria</taxon>
        <taxon>Bacillati</taxon>
        <taxon>Actinomycetota</taxon>
        <taxon>Actinomycetes</taxon>
        <taxon>Pseudonocardiales</taxon>
        <taxon>Pseudonocardiaceae</taxon>
        <taxon>Lentzea</taxon>
    </lineage>
</organism>
<dbReference type="PROSITE" id="PS51318">
    <property type="entry name" value="TAT"/>
    <property type="match status" value="1"/>
</dbReference>
<sequence>MRLSRRQLFTAAGITALTSTGFGTGPAAVAAPVRTWSGEIQVGEWEQYHLGLDGGAHQRALTALGIAHRDGVRADEPYLVVPVESVRRAALEFGDHAAADVLRARFGLDSPSMLGRGLKVVLGQDGLEKRYLDEPGLQLRYIGHRRRFAGYVMPMPASVRKALA</sequence>
<dbReference type="AlphaFoldDB" id="A0A1H9UZ35"/>
<dbReference type="Proteomes" id="UP000199503">
    <property type="component" value="Unassembled WGS sequence"/>
</dbReference>
<dbReference type="EMBL" id="FOFV01000016">
    <property type="protein sequence ID" value="SES14618.1"/>
    <property type="molecule type" value="Genomic_DNA"/>
</dbReference>
<evidence type="ECO:0000313" key="1">
    <source>
        <dbReference type="EMBL" id="SES14618.1"/>
    </source>
</evidence>
<dbReference type="STRING" id="65499.SAMN04488000_116243"/>
<reference evidence="2" key="1">
    <citation type="submission" date="2016-10" db="EMBL/GenBank/DDBJ databases">
        <authorList>
            <person name="Varghese N."/>
            <person name="Submissions S."/>
        </authorList>
    </citation>
    <scope>NUCLEOTIDE SEQUENCE [LARGE SCALE GENOMIC DNA]</scope>
    <source>
        <strain evidence="2">DSM 44437</strain>
    </source>
</reference>
<proteinExistence type="predicted"/>
<protein>
    <submittedName>
        <fullName evidence="1">Uncharacterized protein</fullName>
    </submittedName>
</protein>
<accession>A0A1H9UZ35</accession>
<dbReference type="InterPro" id="IPR006311">
    <property type="entry name" value="TAT_signal"/>
</dbReference>
<keyword evidence="2" id="KW-1185">Reference proteome</keyword>
<evidence type="ECO:0000313" key="2">
    <source>
        <dbReference type="Proteomes" id="UP000199503"/>
    </source>
</evidence>
<name>A0A1H9UZ35_9PSEU</name>
<gene>
    <name evidence="1" type="ORF">SAMN04488000_116243</name>
</gene>